<dbReference type="EMBL" id="JAEFCI010010257">
    <property type="protein sequence ID" value="KAG5457332.1"/>
    <property type="molecule type" value="Genomic_DNA"/>
</dbReference>
<comment type="caution">
    <text evidence="2">The sequence shown here is derived from an EMBL/GenBank/DDBJ whole genome shotgun (WGS) entry which is preliminary data.</text>
</comment>
<evidence type="ECO:0000313" key="2">
    <source>
        <dbReference type="EMBL" id="KAG5457332.1"/>
    </source>
</evidence>
<dbReference type="AlphaFoldDB" id="A0A8H7ZQ45"/>
<dbReference type="Proteomes" id="UP000673691">
    <property type="component" value="Unassembled WGS sequence"/>
</dbReference>
<evidence type="ECO:0000256" key="1">
    <source>
        <dbReference type="SAM" id="MobiDB-lite"/>
    </source>
</evidence>
<protein>
    <submittedName>
        <fullName evidence="2">Uncharacterized protein</fullName>
    </submittedName>
</protein>
<gene>
    <name evidence="2" type="ORF">BJ554DRAFT_2687</name>
</gene>
<reference evidence="2 3" key="1">
    <citation type="journal article" name="Sci. Rep.">
        <title>Genome-scale phylogenetic analyses confirm Olpidium as the closest living zoosporic fungus to the non-flagellated, terrestrial fungi.</title>
        <authorList>
            <person name="Chang Y."/>
            <person name="Rochon D."/>
            <person name="Sekimoto S."/>
            <person name="Wang Y."/>
            <person name="Chovatia M."/>
            <person name="Sandor L."/>
            <person name="Salamov A."/>
            <person name="Grigoriev I.V."/>
            <person name="Stajich J.E."/>
            <person name="Spatafora J.W."/>
        </authorList>
    </citation>
    <scope>NUCLEOTIDE SEQUENCE [LARGE SCALE GENOMIC DNA]</scope>
    <source>
        <strain evidence="2">S191</strain>
    </source>
</reference>
<evidence type="ECO:0000313" key="3">
    <source>
        <dbReference type="Proteomes" id="UP000673691"/>
    </source>
</evidence>
<feature type="compositionally biased region" description="Low complexity" evidence="1">
    <location>
        <begin position="42"/>
        <end position="60"/>
    </location>
</feature>
<proteinExistence type="predicted"/>
<feature type="region of interest" description="Disordered" evidence="1">
    <location>
        <begin position="25"/>
        <end position="65"/>
    </location>
</feature>
<accession>A0A8H7ZQ45</accession>
<organism evidence="2 3">
    <name type="scientific">Olpidium bornovanus</name>
    <dbReference type="NCBI Taxonomy" id="278681"/>
    <lineage>
        <taxon>Eukaryota</taxon>
        <taxon>Fungi</taxon>
        <taxon>Fungi incertae sedis</taxon>
        <taxon>Olpidiomycota</taxon>
        <taxon>Olpidiomycotina</taxon>
        <taxon>Olpidiomycetes</taxon>
        <taxon>Olpidiales</taxon>
        <taxon>Olpidiaceae</taxon>
        <taxon>Olpidium</taxon>
    </lineage>
</organism>
<name>A0A8H7ZQ45_9FUNG</name>
<keyword evidence="3" id="KW-1185">Reference proteome</keyword>
<sequence length="80" mass="8566">MVGAPSQAHVSNAAVSLFFERRSELSTRAPATSKNRRLQKLSRSSIPSSTSRKVNSSSNVAAVQGTQGSYRLETSALLDK</sequence>